<sequence length="68" mass="7884">MRCLDELIKSLMDFTQTIEEHLGIKAKNEFLPMQPGDVKEGYADIGELTEYGITIRPLVRNFRPQMLE</sequence>
<organism evidence="1 2">
    <name type="scientific">Amphibacillus indicireducens</name>
    <dbReference type="NCBI Taxonomy" id="1076330"/>
    <lineage>
        <taxon>Bacteria</taxon>
        <taxon>Bacillati</taxon>
        <taxon>Bacillota</taxon>
        <taxon>Bacilli</taxon>
        <taxon>Bacillales</taxon>
        <taxon>Bacillaceae</taxon>
        <taxon>Amphibacillus</taxon>
    </lineage>
</organism>
<dbReference type="RefSeq" id="WP_344911577.1">
    <property type="nucleotide sequence ID" value="NZ_BAABDL010000071.1"/>
</dbReference>
<reference evidence="2" key="1">
    <citation type="journal article" date="2019" name="Int. J. Syst. Evol. Microbiol.">
        <title>The Global Catalogue of Microorganisms (GCM) 10K type strain sequencing project: providing services to taxonomists for standard genome sequencing and annotation.</title>
        <authorList>
            <consortium name="The Broad Institute Genomics Platform"/>
            <consortium name="The Broad Institute Genome Sequencing Center for Infectious Disease"/>
            <person name="Wu L."/>
            <person name="Ma J."/>
        </authorList>
    </citation>
    <scope>NUCLEOTIDE SEQUENCE [LARGE SCALE GENOMIC DNA]</scope>
    <source>
        <strain evidence="2">JCM 17250</strain>
    </source>
</reference>
<name>A0ABP7VKP7_9BACI</name>
<evidence type="ECO:0000313" key="1">
    <source>
        <dbReference type="EMBL" id="GAA4068867.1"/>
    </source>
</evidence>
<keyword evidence="2" id="KW-1185">Reference proteome</keyword>
<accession>A0ABP7VKP7</accession>
<proteinExistence type="predicted"/>
<evidence type="ECO:0000313" key="2">
    <source>
        <dbReference type="Proteomes" id="UP001501734"/>
    </source>
</evidence>
<dbReference type="EMBL" id="BAABDL010000071">
    <property type="protein sequence ID" value="GAA4068867.1"/>
    <property type="molecule type" value="Genomic_DNA"/>
</dbReference>
<dbReference type="Proteomes" id="UP001501734">
    <property type="component" value="Unassembled WGS sequence"/>
</dbReference>
<protein>
    <submittedName>
        <fullName evidence="1">Uncharacterized protein</fullName>
    </submittedName>
</protein>
<gene>
    <name evidence="1" type="ORF">GCM10022410_13480</name>
</gene>
<comment type="caution">
    <text evidence="1">The sequence shown here is derived from an EMBL/GenBank/DDBJ whole genome shotgun (WGS) entry which is preliminary data.</text>
</comment>